<keyword evidence="2" id="KW-1185">Reference proteome</keyword>
<gene>
    <name evidence="1" type="ORF">FIBSPDRAFT_151723</name>
</gene>
<accession>A0A166BJ21</accession>
<evidence type="ECO:0000313" key="1">
    <source>
        <dbReference type="EMBL" id="KZP12690.1"/>
    </source>
</evidence>
<proteinExistence type="predicted"/>
<dbReference type="AlphaFoldDB" id="A0A166BJ21"/>
<dbReference type="Proteomes" id="UP000076532">
    <property type="component" value="Unassembled WGS sequence"/>
</dbReference>
<name>A0A166BJ21_9AGAM</name>
<reference evidence="1 2" key="1">
    <citation type="journal article" date="2016" name="Mol. Biol. Evol.">
        <title>Comparative Genomics of Early-Diverging Mushroom-Forming Fungi Provides Insights into the Origins of Lignocellulose Decay Capabilities.</title>
        <authorList>
            <person name="Nagy L.G."/>
            <person name="Riley R."/>
            <person name="Tritt A."/>
            <person name="Adam C."/>
            <person name="Daum C."/>
            <person name="Floudas D."/>
            <person name="Sun H."/>
            <person name="Yadav J.S."/>
            <person name="Pangilinan J."/>
            <person name="Larsson K.H."/>
            <person name="Matsuura K."/>
            <person name="Barry K."/>
            <person name="Labutti K."/>
            <person name="Kuo R."/>
            <person name="Ohm R.A."/>
            <person name="Bhattacharya S.S."/>
            <person name="Shirouzu T."/>
            <person name="Yoshinaga Y."/>
            <person name="Martin F.M."/>
            <person name="Grigoriev I.V."/>
            <person name="Hibbett D.S."/>
        </authorList>
    </citation>
    <scope>NUCLEOTIDE SEQUENCE [LARGE SCALE GENOMIC DNA]</scope>
    <source>
        <strain evidence="1 2">CBS 109695</strain>
    </source>
</reference>
<organism evidence="1 2">
    <name type="scientific">Athelia psychrophila</name>
    <dbReference type="NCBI Taxonomy" id="1759441"/>
    <lineage>
        <taxon>Eukaryota</taxon>
        <taxon>Fungi</taxon>
        <taxon>Dikarya</taxon>
        <taxon>Basidiomycota</taxon>
        <taxon>Agaricomycotina</taxon>
        <taxon>Agaricomycetes</taxon>
        <taxon>Agaricomycetidae</taxon>
        <taxon>Atheliales</taxon>
        <taxon>Atheliaceae</taxon>
        <taxon>Athelia</taxon>
    </lineage>
</organism>
<evidence type="ECO:0000313" key="2">
    <source>
        <dbReference type="Proteomes" id="UP000076532"/>
    </source>
</evidence>
<dbReference type="EMBL" id="KV417643">
    <property type="protein sequence ID" value="KZP12690.1"/>
    <property type="molecule type" value="Genomic_DNA"/>
</dbReference>
<protein>
    <submittedName>
        <fullName evidence="1">Uncharacterized protein</fullName>
    </submittedName>
</protein>
<sequence length="139" mass="15429">MEREELEELGHTLPVRLLSPLPSQHHRHLPLRPPPPLLLIFLTSQGLFSCCHDNSSFWRCGCAEQGGGKRLATVSALLFSHSVQRDKGNLSDVVVGRVWISLLVHFLLVASSLPEQCGSATVWSSLLSVLRSYHLAQQQ</sequence>